<keyword evidence="2" id="KW-1185">Reference proteome</keyword>
<proteinExistence type="predicted"/>
<gene>
    <name evidence="1" type="ORF">IM787_02955</name>
</gene>
<dbReference type="EMBL" id="JADDIV010000001">
    <property type="protein sequence ID" value="MBE7366520.1"/>
    <property type="molecule type" value="Genomic_DNA"/>
</dbReference>
<reference evidence="1 2" key="1">
    <citation type="submission" date="2020-10" db="EMBL/GenBank/DDBJ databases">
        <title>Ramlibacter sp. HM2 16S ribosomal RNA gene Genome sequencing and assembly.</title>
        <authorList>
            <person name="Kang M."/>
        </authorList>
    </citation>
    <scope>NUCLEOTIDE SEQUENCE [LARGE SCALE GENOMIC DNA]</scope>
    <source>
        <strain evidence="1 2">HM2</strain>
    </source>
</reference>
<sequence length="70" mass="7565">MVANSTTLQDWLKAHRALLEAERTLEQLATGYAAGTVTQQALDAGQEHVRALRLLCDVVFAKAVATIGTR</sequence>
<dbReference type="Proteomes" id="UP000806285">
    <property type="component" value="Unassembled WGS sequence"/>
</dbReference>
<name>A0ABR9RZ50_9BURK</name>
<evidence type="ECO:0000313" key="2">
    <source>
        <dbReference type="Proteomes" id="UP000806285"/>
    </source>
</evidence>
<comment type="caution">
    <text evidence="1">The sequence shown here is derived from an EMBL/GenBank/DDBJ whole genome shotgun (WGS) entry which is preliminary data.</text>
</comment>
<dbReference type="RefSeq" id="WP_193675132.1">
    <property type="nucleotide sequence ID" value="NZ_JADDIV010000001.1"/>
</dbReference>
<protein>
    <submittedName>
        <fullName evidence="1">Uncharacterized protein</fullName>
    </submittedName>
</protein>
<evidence type="ECO:0000313" key="1">
    <source>
        <dbReference type="EMBL" id="MBE7366520.1"/>
    </source>
</evidence>
<accession>A0ABR9RZ50</accession>
<organism evidence="1 2">
    <name type="scientific">Ramlibacter pallidus</name>
    <dbReference type="NCBI Taxonomy" id="2780087"/>
    <lineage>
        <taxon>Bacteria</taxon>
        <taxon>Pseudomonadati</taxon>
        <taxon>Pseudomonadota</taxon>
        <taxon>Betaproteobacteria</taxon>
        <taxon>Burkholderiales</taxon>
        <taxon>Comamonadaceae</taxon>
        <taxon>Ramlibacter</taxon>
    </lineage>
</organism>